<dbReference type="GO" id="GO:0009631">
    <property type="term" value="P:cold acclimation"/>
    <property type="evidence" value="ECO:0000318"/>
    <property type="project" value="GO_Central"/>
</dbReference>
<reference evidence="4" key="1">
    <citation type="journal article" date="2012" name="Nature">
        <title>The tomato genome sequence provides insights into fleshy fruit evolution.</title>
        <authorList>
            <consortium name="Tomato Genome Consortium"/>
        </authorList>
    </citation>
    <scope>NUCLEOTIDE SEQUENCE [LARGE SCALE GENOMIC DNA]</scope>
    <source>
        <strain evidence="4">cv. Heinz 1706</strain>
    </source>
</reference>
<evidence type="ECO:0000313" key="5">
    <source>
        <dbReference type="Proteomes" id="UP000004994"/>
    </source>
</evidence>
<proteinExistence type="inferred from homology"/>
<dbReference type="Pfam" id="PF00257">
    <property type="entry name" value="Dehydrin"/>
    <property type="match status" value="1"/>
</dbReference>
<dbReference type="PANTHER" id="PTHR33346">
    <property type="entry name" value="DEHYDRIN XERO 2-RELATED"/>
    <property type="match status" value="1"/>
</dbReference>
<dbReference type="PROSITE" id="PS00823">
    <property type="entry name" value="DEHYDRIN_2"/>
    <property type="match status" value="1"/>
</dbReference>
<evidence type="ECO:0000256" key="2">
    <source>
        <dbReference type="RuleBase" id="RU003995"/>
    </source>
</evidence>
<keyword evidence="5" id="KW-1185">Reference proteome</keyword>
<dbReference type="Gramene" id="Solyc02g093255.1.1">
    <property type="protein sequence ID" value="Solyc02g093255.1.1"/>
    <property type="gene ID" value="Solyc02g093255.1"/>
</dbReference>
<name>A0A3Q7FBN7_SOLLC</name>
<feature type="region of interest" description="Disordered" evidence="3">
    <location>
        <begin position="122"/>
        <end position="174"/>
    </location>
</feature>
<feature type="compositionally biased region" description="Basic and acidic residues" evidence="3">
    <location>
        <begin position="122"/>
        <end position="135"/>
    </location>
</feature>
<evidence type="ECO:0000313" key="4">
    <source>
        <dbReference type="EnsemblPlants" id="Solyc02g093255.1.1"/>
    </source>
</evidence>
<dbReference type="GO" id="GO:0009414">
    <property type="term" value="P:response to water deprivation"/>
    <property type="evidence" value="ECO:0000318"/>
    <property type="project" value="GO_Central"/>
</dbReference>
<feature type="compositionally biased region" description="Low complexity" evidence="3">
    <location>
        <begin position="142"/>
        <end position="151"/>
    </location>
</feature>
<dbReference type="InParanoid" id="A0A3Q7FBN7"/>
<dbReference type="STRING" id="4081.A0A3Q7FBN7"/>
<dbReference type="GO" id="GO:0009737">
    <property type="term" value="P:response to abscisic acid"/>
    <property type="evidence" value="ECO:0000318"/>
    <property type="project" value="GO_Central"/>
</dbReference>
<sequence length="174" mass="19503">MIKFPVVMNPVGGMLNILTDTTAKVNYLAIIRKSHSSCQQRVTSKNPNFHGVFGIDEFEKHIQKLTFISRGGHKGIALQETLVSNFLVSTIFSIACHCLLSEDDGQGGRRKKKGLKEKIKEKFTGGKHKNEEPHHQAHGVGTRTTTTTTTTTEHEKKSMMEKIKEKLPGHHNHH</sequence>
<organism evidence="4">
    <name type="scientific">Solanum lycopersicum</name>
    <name type="common">Tomato</name>
    <name type="synonym">Lycopersicon esculentum</name>
    <dbReference type="NCBI Taxonomy" id="4081"/>
    <lineage>
        <taxon>Eukaryota</taxon>
        <taxon>Viridiplantae</taxon>
        <taxon>Streptophyta</taxon>
        <taxon>Embryophyta</taxon>
        <taxon>Tracheophyta</taxon>
        <taxon>Spermatophyta</taxon>
        <taxon>Magnoliopsida</taxon>
        <taxon>eudicotyledons</taxon>
        <taxon>Gunneridae</taxon>
        <taxon>Pentapetalae</taxon>
        <taxon>asterids</taxon>
        <taxon>lamiids</taxon>
        <taxon>Solanales</taxon>
        <taxon>Solanaceae</taxon>
        <taxon>Solanoideae</taxon>
        <taxon>Solaneae</taxon>
        <taxon>Solanum</taxon>
        <taxon>Solanum subgen. Lycopersicon</taxon>
    </lineage>
</organism>
<dbReference type="Proteomes" id="UP000004994">
    <property type="component" value="Chromosome 2"/>
</dbReference>
<dbReference type="AlphaFoldDB" id="A0A3Q7FBN7"/>
<reference evidence="4" key="2">
    <citation type="submission" date="2019-01" db="UniProtKB">
        <authorList>
            <consortium name="EnsemblPlants"/>
        </authorList>
    </citation>
    <scope>IDENTIFICATION</scope>
    <source>
        <strain evidence="4">cv. Heinz 1706</strain>
    </source>
</reference>
<protein>
    <submittedName>
        <fullName evidence="4">Uncharacterized protein</fullName>
    </submittedName>
</protein>
<comment type="similarity">
    <text evidence="1 2">Belongs to the plant dehydrin family.</text>
</comment>
<dbReference type="EnsemblPlants" id="Solyc02g093255.1.1">
    <property type="protein sequence ID" value="Solyc02g093255.1.1"/>
    <property type="gene ID" value="Solyc02g093255.1"/>
</dbReference>
<feature type="compositionally biased region" description="Basic and acidic residues" evidence="3">
    <location>
        <begin position="152"/>
        <end position="168"/>
    </location>
</feature>
<evidence type="ECO:0000256" key="3">
    <source>
        <dbReference type="SAM" id="MobiDB-lite"/>
    </source>
</evidence>
<accession>A0A3Q7FBN7</accession>
<dbReference type="InterPro" id="IPR030513">
    <property type="entry name" value="Dehydrin_CS"/>
</dbReference>
<dbReference type="InterPro" id="IPR000167">
    <property type="entry name" value="Dehydrin"/>
</dbReference>
<evidence type="ECO:0000256" key="1">
    <source>
        <dbReference type="ARBA" id="ARBA00008403"/>
    </source>
</evidence>
<dbReference type="PANTHER" id="PTHR33346:SF5">
    <property type="entry name" value="DEHYDRIN LEA-RELATED"/>
    <property type="match status" value="1"/>
</dbReference>